<dbReference type="InterPro" id="IPR032080">
    <property type="entry name" value="DUF4809"/>
</dbReference>
<evidence type="ECO:0000313" key="2">
    <source>
        <dbReference type="Proteomes" id="UP000051658"/>
    </source>
</evidence>
<gene>
    <name evidence="1" type="ORF">IV74_GL000868</name>
</gene>
<reference evidence="1 2" key="1">
    <citation type="journal article" date="2015" name="Genome Announc.">
        <title>Expanding the biotechnology potential of lactobacilli through comparative genomics of 213 strains and associated genera.</title>
        <authorList>
            <person name="Sun Z."/>
            <person name="Harris H.M."/>
            <person name="McCann A."/>
            <person name="Guo C."/>
            <person name="Argimon S."/>
            <person name="Zhang W."/>
            <person name="Yang X."/>
            <person name="Jeffery I.B."/>
            <person name="Cooney J.C."/>
            <person name="Kagawa T.F."/>
            <person name="Liu W."/>
            <person name="Song Y."/>
            <person name="Salvetti E."/>
            <person name="Wrobel A."/>
            <person name="Rasinkangas P."/>
            <person name="Parkhill J."/>
            <person name="Rea M.C."/>
            <person name="O'Sullivan O."/>
            <person name="Ritari J."/>
            <person name="Douillard F.P."/>
            <person name="Paul Ross R."/>
            <person name="Yang R."/>
            <person name="Briner A.E."/>
            <person name="Felis G.E."/>
            <person name="de Vos W.M."/>
            <person name="Barrangou R."/>
            <person name="Klaenhammer T.R."/>
            <person name="Caufield P.W."/>
            <person name="Cui Y."/>
            <person name="Zhang H."/>
            <person name="O'Toole P.W."/>
        </authorList>
    </citation>
    <scope>NUCLEOTIDE SEQUENCE [LARGE SCALE GENOMIC DNA]</scope>
    <source>
        <strain evidence="1 2">DSM 20623</strain>
    </source>
</reference>
<dbReference type="EMBL" id="JQBS01000024">
    <property type="protein sequence ID" value="KRN56620.1"/>
    <property type="molecule type" value="Genomic_DNA"/>
</dbReference>
<dbReference type="PATRIC" id="fig|1449336.4.peg.888"/>
<dbReference type="RefSeq" id="WP_051915720.1">
    <property type="nucleotide sequence ID" value="NZ_JQBS01000024.1"/>
</dbReference>
<dbReference type="AlphaFoldDB" id="A0A0R2I331"/>
<dbReference type="eggNOG" id="ENOG50343DR">
    <property type="taxonomic scope" value="Bacteria"/>
</dbReference>
<accession>A0A0R2I331</accession>
<protein>
    <recommendedName>
        <fullName evidence="3">DUF4809 domain-containing protein</fullName>
    </recommendedName>
</protein>
<organism evidence="1 2">
    <name type="scientific">Carnobacterium divergens DSM 20623</name>
    <dbReference type="NCBI Taxonomy" id="1449336"/>
    <lineage>
        <taxon>Bacteria</taxon>
        <taxon>Bacillati</taxon>
        <taxon>Bacillota</taxon>
        <taxon>Bacilli</taxon>
        <taxon>Lactobacillales</taxon>
        <taxon>Carnobacteriaceae</taxon>
        <taxon>Carnobacterium</taxon>
    </lineage>
</organism>
<sequence length="136" mass="15532">MKEIVLSKSVDLTEGGCNACGIVKSVCYTLLVNGREIALDGLSVNTVVMTIVLTEGWKQSFEVQMMEEFTLFTKGVQQVKLIEAYDQFIYEGHKTIECSNKINEVNQLFNQVEEILRELFELDNYVFKISDEMESK</sequence>
<name>A0A0R2I331_CARDV</name>
<evidence type="ECO:0008006" key="3">
    <source>
        <dbReference type="Google" id="ProtNLM"/>
    </source>
</evidence>
<proteinExistence type="predicted"/>
<dbReference type="GeneID" id="89589945"/>
<dbReference type="Pfam" id="PF16067">
    <property type="entry name" value="DUF4809"/>
    <property type="match status" value="1"/>
</dbReference>
<dbReference type="Proteomes" id="UP000051658">
    <property type="component" value="Unassembled WGS sequence"/>
</dbReference>
<comment type="caution">
    <text evidence="1">The sequence shown here is derived from an EMBL/GenBank/DDBJ whole genome shotgun (WGS) entry which is preliminary data.</text>
</comment>
<keyword evidence="2" id="KW-1185">Reference proteome</keyword>
<evidence type="ECO:0000313" key="1">
    <source>
        <dbReference type="EMBL" id="KRN56620.1"/>
    </source>
</evidence>